<dbReference type="Pfam" id="PF08003">
    <property type="entry name" value="Methyltransf_9"/>
    <property type="match status" value="1"/>
</dbReference>
<sequence>MSERNLFAGLLAPRFFANWAKLLLPRIQVRLQEGRHGNWPAWTKCLRELPKLAPTTLDFARDIVRIGDETDCDDVTRQSIETALRRFHPWRKGPYAIHGILIDTEWRSDLKWRRLEGAIAPLTGRRVLDVGCGNGYHAWRMLGAGAKSVIGIDPTLLSVAQFLAVRHFAGDWPVAVLPLGIEDFPAGTCAFDTVFSMGVLYHRRSPFDHLAELKGCLRSGGELVLETLVVEGEAGRVLVPEGRYAQMRNVWFIPSPPTLLSWLARAGFRRARVVDISLTTSREQRSTGWMRFQSLADFLDPDDSSRTVEGHPAPRRAIFLAEAP</sequence>
<gene>
    <name evidence="3 4" type="primary">cmoB</name>
    <name evidence="4" type="ORF">N4J17_03355</name>
</gene>
<dbReference type="NCBIfam" id="TIGR00452">
    <property type="entry name" value="tRNA 5-methoxyuridine(34)/uridine 5-oxyacetic acid(34) synthase CmoB"/>
    <property type="match status" value="1"/>
</dbReference>
<feature type="binding site" evidence="3">
    <location>
        <begin position="153"/>
        <end position="155"/>
    </location>
    <ligand>
        <name>carboxy-S-adenosyl-L-methionine</name>
        <dbReference type="ChEBI" id="CHEBI:134278"/>
    </ligand>
</feature>
<dbReference type="EC" id="2.5.1.-" evidence="3"/>
<dbReference type="SUPFAM" id="SSF53335">
    <property type="entry name" value="S-adenosyl-L-methionine-dependent methyltransferases"/>
    <property type="match status" value="1"/>
</dbReference>
<name>A0ABZ2F7C5_METCP</name>
<dbReference type="PANTHER" id="PTHR43464:SF95">
    <property type="entry name" value="TRNA U34 CARBOXYMETHYLTRANSFERASE"/>
    <property type="match status" value="1"/>
</dbReference>
<organism evidence="4 5">
    <name type="scientific">Methylococcus capsulatus</name>
    <dbReference type="NCBI Taxonomy" id="414"/>
    <lineage>
        <taxon>Bacteria</taxon>
        <taxon>Pseudomonadati</taxon>
        <taxon>Pseudomonadota</taxon>
        <taxon>Gammaproteobacteria</taxon>
        <taxon>Methylococcales</taxon>
        <taxon>Methylococcaceae</taxon>
        <taxon>Methylococcus</taxon>
    </lineage>
</organism>
<feature type="binding site" evidence="3">
    <location>
        <position position="92"/>
    </location>
    <ligand>
        <name>carboxy-S-adenosyl-L-methionine</name>
        <dbReference type="ChEBI" id="CHEBI:134278"/>
    </ligand>
</feature>
<dbReference type="Proteomes" id="UP001359308">
    <property type="component" value="Chromosome"/>
</dbReference>
<reference evidence="4 5" key="1">
    <citation type="submission" date="2022-09" db="EMBL/GenBank/DDBJ databases">
        <authorList>
            <person name="Giprobiosintez L."/>
        </authorList>
    </citation>
    <scope>NUCLEOTIDE SEQUENCE [LARGE SCALE GENOMIC DNA]</scope>
    <source>
        <strain evidence="5">VKPM-B-12549 (GBS-15)</strain>
    </source>
</reference>
<comment type="subunit">
    <text evidence="3">Homotetramer.</text>
</comment>
<evidence type="ECO:0000313" key="4">
    <source>
        <dbReference type="EMBL" id="WWF02664.1"/>
    </source>
</evidence>
<comment type="catalytic activity">
    <reaction evidence="3">
        <text>carboxy-S-adenosyl-L-methionine + 5-hydroxyuridine(34) in tRNA = 5-carboxymethoxyuridine(34) in tRNA + S-adenosyl-L-homocysteine + H(+)</text>
        <dbReference type="Rhea" id="RHEA:52848"/>
        <dbReference type="Rhea" id="RHEA-COMP:13381"/>
        <dbReference type="Rhea" id="RHEA-COMP:13383"/>
        <dbReference type="ChEBI" id="CHEBI:15378"/>
        <dbReference type="ChEBI" id="CHEBI:57856"/>
        <dbReference type="ChEBI" id="CHEBI:134278"/>
        <dbReference type="ChEBI" id="CHEBI:136877"/>
        <dbReference type="ChEBI" id="CHEBI:136879"/>
    </reaction>
</comment>
<keyword evidence="1 3" id="KW-0808">Transferase</keyword>
<feature type="binding site" evidence="3">
    <location>
        <position position="131"/>
    </location>
    <ligand>
        <name>carboxy-S-adenosyl-L-methionine</name>
        <dbReference type="ChEBI" id="CHEBI:134278"/>
    </ligand>
</feature>
<dbReference type="HAMAP" id="MF_01590">
    <property type="entry name" value="tRNA_carboxymethyltr_CmoB"/>
    <property type="match status" value="1"/>
</dbReference>
<dbReference type="EMBL" id="CP104311">
    <property type="protein sequence ID" value="WWF02664.1"/>
    <property type="molecule type" value="Genomic_DNA"/>
</dbReference>
<dbReference type="CDD" id="cd02440">
    <property type="entry name" value="AdoMet_MTases"/>
    <property type="match status" value="1"/>
</dbReference>
<protein>
    <recommendedName>
        <fullName evidence="3">tRNA U34 carboxymethyltransferase</fullName>
        <ecNumber evidence="3">2.5.1.-</ecNumber>
    </recommendedName>
</protein>
<evidence type="ECO:0000256" key="3">
    <source>
        <dbReference type="HAMAP-Rule" id="MF_01590"/>
    </source>
</evidence>
<evidence type="ECO:0000256" key="1">
    <source>
        <dbReference type="ARBA" id="ARBA00022679"/>
    </source>
</evidence>
<keyword evidence="5" id="KW-1185">Reference proteome</keyword>
<dbReference type="InterPro" id="IPR010017">
    <property type="entry name" value="CmoB"/>
</dbReference>
<feature type="binding site" evidence="3">
    <location>
        <position position="106"/>
    </location>
    <ligand>
        <name>carboxy-S-adenosyl-L-methionine</name>
        <dbReference type="ChEBI" id="CHEBI:134278"/>
    </ligand>
</feature>
<dbReference type="PANTHER" id="PTHR43464">
    <property type="entry name" value="METHYLTRANSFERASE"/>
    <property type="match status" value="1"/>
</dbReference>
<evidence type="ECO:0000313" key="5">
    <source>
        <dbReference type="Proteomes" id="UP001359308"/>
    </source>
</evidence>
<dbReference type="InterPro" id="IPR027555">
    <property type="entry name" value="Mo5U34_MeTrfas-like"/>
</dbReference>
<keyword evidence="2 3" id="KW-0819">tRNA processing</keyword>
<dbReference type="RefSeq" id="WP_198322971.1">
    <property type="nucleotide sequence ID" value="NZ_CP104311.1"/>
</dbReference>
<comment type="function">
    <text evidence="3">Catalyzes carboxymethyl transfer from carboxy-S-adenosyl-L-methionine (Cx-SAM) to 5-hydroxyuridine (ho5U) to form 5-carboxymethoxyuridine (cmo5U) at position 34 in tRNAs.</text>
</comment>
<dbReference type="NCBIfam" id="NF011650">
    <property type="entry name" value="PRK15068.1"/>
    <property type="match status" value="1"/>
</dbReference>
<feature type="binding site" evidence="3">
    <location>
        <position position="316"/>
    </location>
    <ligand>
        <name>carboxy-S-adenosyl-L-methionine</name>
        <dbReference type="ChEBI" id="CHEBI:134278"/>
    </ligand>
</feature>
<accession>A0ABZ2F7C5</accession>
<evidence type="ECO:0000256" key="2">
    <source>
        <dbReference type="ARBA" id="ARBA00022694"/>
    </source>
</evidence>
<feature type="binding site" evidence="3">
    <location>
        <position position="201"/>
    </location>
    <ligand>
        <name>carboxy-S-adenosyl-L-methionine</name>
        <dbReference type="ChEBI" id="CHEBI:134278"/>
    </ligand>
</feature>
<dbReference type="InterPro" id="IPR029063">
    <property type="entry name" value="SAM-dependent_MTases_sf"/>
</dbReference>
<feature type="binding site" evidence="3">
    <location>
        <begin position="181"/>
        <end position="182"/>
    </location>
    <ligand>
        <name>carboxy-S-adenosyl-L-methionine</name>
        <dbReference type="ChEBI" id="CHEBI:134278"/>
    </ligand>
</feature>
<feature type="binding site" evidence="3">
    <location>
        <position position="111"/>
    </location>
    <ligand>
        <name>carboxy-S-adenosyl-L-methionine</name>
        <dbReference type="ChEBI" id="CHEBI:134278"/>
    </ligand>
</feature>
<feature type="binding site" evidence="3">
    <location>
        <position position="197"/>
    </location>
    <ligand>
        <name>carboxy-S-adenosyl-L-methionine</name>
        <dbReference type="ChEBI" id="CHEBI:134278"/>
    </ligand>
</feature>
<dbReference type="Gene3D" id="3.40.50.150">
    <property type="entry name" value="Vaccinia Virus protein VP39"/>
    <property type="match status" value="1"/>
</dbReference>
<comment type="similarity">
    <text evidence="3">Belongs to the class I-like SAM-binding methyltransferase superfamily. CmoB family.</text>
</comment>
<proteinExistence type="inferred from homology"/>